<sequence length="302" mass="34507">MFEHMKTLTLRATFSALGSGRLPPYLGSTIRGLLGHCIRDLVCPTPHVKCYVCEISDNCAYAQNFSTPGHQAGSVNPYVLHVLTRGKVEWKEADISQFDITLIGRSSEQGGLMVDALQEMEKRGWGAARIPFKLLKITDPIRNTLIWHQGKMWLRNFHPQPLDCEERFARTAVIHFETPVRVKQGQNLKYSLSFADLIQSLSRRMALLSHAYTENRLEWNESEMLAAARLVRTADENWKENKFKRFSMNKEGKDLYLPAIEGWARYEGDITPFTPILAAGQRLHIGKNTTHGFGRFHVDYDQ</sequence>
<protein>
    <submittedName>
        <fullName evidence="2">Uncharacterized conserved protein</fullName>
    </submittedName>
</protein>
<name>A0A1H3SPN7_9BACI</name>
<dbReference type="EMBL" id="FNPI01000011">
    <property type="protein sequence ID" value="SDZ39515.1"/>
    <property type="molecule type" value="Genomic_DNA"/>
</dbReference>
<dbReference type="AlphaFoldDB" id="A0A1H3SPN7"/>
<dbReference type="STRING" id="1503961.SAMN05421736_111145"/>
<dbReference type="OrthoDB" id="9787241at2"/>
<accession>A0A1H3SPN7</accession>
<dbReference type="Gene3D" id="3.30.70.1900">
    <property type="match status" value="1"/>
</dbReference>
<keyword evidence="3" id="KW-1185">Reference proteome</keyword>
<evidence type="ECO:0000313" key="2">
    <source>
        <dbReference type="EMBL" id="SDZ39515.1"/>
    </source>
</evidence>
<evidence type="ECO:0000259" key="1">
    <source>
        <dbReference type="Pfam" id="PF10040"/>
    </source>
</evidence>
<dbReference type="Proteomes" id="UP000198935">
    <property type="component" value="Unassembled WGS sequence"/>
</dbReference>
<dbReference type="Pfam" id="PF10040">
    <property type="entry name" value="CRISPR_Cas6"/>
    <property type="match status" value="1"/>
</dbReference>
<proteinExistence type="predicted"/>
<feature type="domain" description="CRISPR-associated protein Cas6 C-terminal" evidence="1">
    <location>
        <begin position="174"/>
        <end position="295"/>
    </location>
</feature>
<organism evidence="2 3">
    <name type="scientific">Evansella caseinilytica</name>
    <dbReference type="NCBI Taxonomy" id="1503961"/>
    <lineage>
        <taxon>Bacteria</taxon>
        <taxon>Bacillati</taxon>
        <taxon>Bacillota</taxon>
        <taxon>Bacilli</taxon>
        <taxon>Bacillales</taxon>
        <taxon>Bacillaceae</taxon>
        <taxon>Evansella</taxon>
    </lineage>
</organism>
<evidence type="ECO:0000313" key="3">
    <source>
        <dbReference type="Proteomes" id="UP000198935"/>
    </source>
</evidence>
<reference evidence="3" key="1">
    <citation type="submission" date="2016-10" db="EMBL/GenBank/DDBJ databases">
        <authorList>
            <person name="Varghese N."/>
            <person name="Submissions S."/>
        </authorList>
    </citation>
    <scope>NUCLEOTIDE SEQUENCE [LARGE SCALE GENOMIC DNA]</scope>
    <source>
        <strain evidence="3">SP</strain>
    </source>
</reference>
<gene>
    <name evidence="2" type="ORF">SAMN05421736_111145</name>
</gene>
<dbReference type="InterPro" id="IPR019267">
    <property type="entry name" value="CRISPR-assoc_Cas6_C"/>
</dbReference>